<evidence type="ECO:0000256" key="8">
    <source>
        <dbReference type="ARBA" id="ARBA00022989"/>
    </source>
</evidence>
<evidence type="ECO:0000256" key="9">
    <source>
        <dbReference type="ARBA" id="ARBA00023136"/>
    </source>
</evidence>
<keyword evidence="9 13" id="KW-0472">Membrane</keyword>
<dbReference type="EMBL" id="BAABEP010000003">
    <property type="protein sequence ID" value="GAA3713811.1"/>
    <property type="molecule type" value="Genomic_DNA"/>
</dbReference>
<evidence type="ECO:0000256" key="11">
    <source>
        <dbReference type="ARBA" id="ARBA00031401"/>
    </source>
</evidence>
<comment type="subcellular location">
    <subcellularLocation>
        <location evidence="2">Cell membrane</location>
        <topology evidence="2">Multi-pass membrane protein</topology>
    </subcellularLocation>
</comment>
<dbReference type="InterPro" id="IPR021050">
    <property type="entry name" value="Cyt_c_oxidase_su4_actinobac"/>
</dbReference>
<comment type="catalytic activity">
    <reaction evidence="12">
        <text>4 Fe(II)-[cytochrome c] + O2 + 8 H(+)(in) = 4 Fe(III)-[cytochrome c] + 2 H2O + 4 H(+)(out)</text>
        <dbReference type="Rhea" id="RHEA:11436"/>
        <dbReference type="Rhea" id="RHEA-COMP:10350"/>
        <dbReference type="Rhea" id="RHEA-COMP:14399"/>
        <dbReference type="ChEBI" id="CHEBI:15377"/>
        <dbReference type="ChEBI" id="CHEBI:15378"/>
        <dbReference type="ChEBI" id="CHEBI:15379"/>
        <dbReference type="ChEBI" id="CHEBI:29033"/>
        <dbReference type="ChEBI" id="CHEBI:29034"/>
        <dbReference type="EC" id="7.1.1.9"/>
    </reaction>
</comment>
<name>A0ABP7E3H7_9ACTN</name>
<evidence type="ECO:0000256" key="4">
    <source>
        <dbReference type="ARBA" id="ARBA00012949"/>
    </source>
</evidence>
<evidence type="ECO:0000256" key="13">
    <source>
        <dbReference type="SAM" id="Phobius"/>
    </source>
</evidence>
<proteinExistence type="inferred from homology"/>
<comment type="similarity">
    <text evidence="3">Belongs to the cytochrome c oxidase bacterial subunit CtaF family.</text>
</comment>
<protein>
    <recommendedName>
        <fullName evidence="4">cytochrome-c oxidase</fullName>
        <ecNumber evidence="4">7.1.1.9</ecNumber>
    </recommendedName>
    <alternativeName>
        <fullName evidence="11">Cytochrome aa3 subunit 4</fullName>
    </alternativeName>
    <alternativeName>
        <fullName evidence="10">Cytochrome c oxidase polypeptide IV</fullName>
    </alternativeName>
</protein>
<evidence type="ECO:0000256" key="6">
    <source>
        <dbReference type="ARBA" id="ARBA00022692"/>
    </source>
</evidence>
<comment type="caution">
    <text evidence="14">The sequence shown here is derived from an EMBL/GenBank/DDBJ whole genome shotgun (WGS) entry which is preliminary data.</text>
</comment>
<dbReference type="RefSeq" id="WP_345641522.1">
    <property type="nucleotide sequence ID" value="NZ_BAABEP010000003.1"/>
</dbReference>
<dbReference type="Pfam" id="PF12270">
    <property type="entry name" value="Cyt_c_ox_IV"/>
    <property type="match status" value="1"/>
</dbReference>
<reference evidence="15" key="1">
    <citation type="journal article" date="2019" name="Int. J. Syst. Evol. Microbiol.">
        <title>The Global Catalogue of Microorganisms (GCM) 10K type strain sequencing project: providing services to taxonomists for standard genome sequencing and annotation.</title>
        <authorList>
            <consortium name="The Broad Institute Genomics Platform"/>
            <consortium name="The Broad Institute Genome Sequencing Center for Infectious Disease"/>
            <person name="Wu L."/>
            <person name="Ma J."/>
        </authorList>
    </citation>
    <scope>NUCLEOTIDE SEQUENCE [LARGE SCALE GENOMIC DNA]</scope>
    <source>
        <strain evidence="15">JCM 30846</strain>
    </source>
</reference>
<evidence type="ECO:0000256" key="7">
    <source>
        <dbReference type="ARBA" id="ARBA00022967"/>
    </source>
</evidence>
<dbReference type="PIRSF" id="PIRSF017385">
    <property type="entry name" value="CtaF"/>
    <property type="match status" value="1"/>
</dbReference>
<evidence type="ECO:0000256" key="3">
    <source>
        <dbReference type="ARBA" id="ARBA00006870"/>
    </source>
</evidence>
<organism evidence="14 15">
    <name type="scientific">Streptomyces tremellae</name>
    <dbReference type="NCBI Taxonomy" id="1124239"/>
    <lineage>
        <taxon>Bacteria</taxon>
        <taxon>Bacillati</taxon>
        <taxon>Actinomycetota</taxon>
        <taxon>Actinomycetes</taxon>
        <taxon>Kitasatosporales</taxon>
        <taxon>Streptomycetaceae</taxon>
        <taxon>Streptomyces</taxon>
    </lineage>
</organism>
<keyword evidence="15" id="KW-1185">Reference proteome</keyword>
<accession>A0ABP7E3H7</accession>
<dbReference type="EC" id="7.1.1.9" evidence="4"/>
<sequence length="129" mass="13576">MRREALLFAGVTLFFAVAAAVYGGWSREPTGTAALIVAALMAALITFYLWYQYRHTGLRPEDLRDAEVVNGAGPVGFFPPDTAYPVLTAAGMAVTAAGVVLGLWLFLIGAGVLLAGVCGFVFQPVDHGN</sequence>
<comment type="function">
    <text evidence="1">Part of cytochrome c oxidase, its function is unknown.</text>
</comment>
<keyword evidence="8 13" id="KW-1133">Transmembrane helix</keyword>
<evidence type="ECO:0000256" key="12">
    <source>
        <dbReference type="ARBA" id="ARBA00047816"/>
    </source>
</evidence>
<evidence type="ECO:0000313" key="15">
    <source>
        <dbReference type="Proteomes" id="UP001499884"/>
    </source>
</evidence>
<keyword evidence="7" id="KW-1278">Translocase</keyword>
<feature type="transmembrane region" description="Helical" evidence="13">
    <location>
        <begin position="30"/>
        <end position="51"/>
    </location>
</feature>
<keyword evidence="5" id="KW-1003">Cell membrane</keyword>
<evidence type="ECO:0000313" key="14">
    <source>
        <dbReference type="EMBL" id="GAA3713811.1"/>
    </source>
</evidence>
<gene>
    <name evidence="14" type="ORF">GCM10023082_09470</name>
</gene>
<evidence type="ECO:0000256" key="1">
    <source>
        <dbReference type="ARBA" id="ARBA00002536"/>
    </source>
</evidence>
<evidence type="ECO:0000256" key="2">
    <source>
        <dbReference type="ARBA" id="ARBA00004651"/>
    </source>
</evidence>
<feature type="transmembrane region" description="Helical" evidence="13">
    <location>
        <begin position="99"/>
        <end position="122"/>
    </location>
</feature>
<evidence type="ECO:0000256" key="5">
    <source>
        <dbReference type="ARBA" id="ARBA00022475"/>
    </source>
</evidence>
<evidence type="ECO:0000256" key="10">
    <source>
        <dbReference type="ARBA" id="ARBA00031366"/>
    </source>
</evidence>
<dbReference type="Proteomes" id="UP001499884">
    <property type="component" value="Unassembled WGS sequence"/>
</dbReference>
<keyword evidence="6 13" id="KW-0812">Transmembrane</keyword>